<dbReference type="RefSeq" id="XP_021868383.1">
    <property type="nucleotide sequence ID" value="XM_022013991.1"/>
</dbReference>
<dbReference type="Gene3D" id="2.60.420.10">
    <property type="entry name" value="Maltose phosphorylase, domain 3"/>
    <property type="match status" value="1"/>
</dbReference>
<dbReference type="Proteomes" id="UP000193218">
    <property type="component" value="Unassembled WGS sequence"/>
</dbReference>
<keyword evidence="3" id="KW-1185">Reference proteome</keyword>
<accession>A0A1Y1UAK0</accession>
<dbReference type="GO" id="GO:0003824">
    <property type="term" value="F:catalytic activity"/>
    <property type="evidence" value="ECO:0007669"/>
    <property type="project" value="UniProtKB-ARBA"/>
</dbReference>
<protein>
    <submittedName>
        <fullName evidence="2">Bacterial alpha-L-rhamnosidase-domain-containing protein</fullName>
    </submittedName>
</protein>
<evidence type="ECO:0000313" key="3">
    <source>
        <dbReference type="Proteomes" id="UP000193218"/>
    </source>
</evidence>
<dbReference type="AlphaFoldDB" id="A0A1Y1UAK0"/>
<dbReference type="OrthoDB" id="6503935at2759"/>
<proteinExistence type="predicted"/>
<evidence type="ECO:0000259" key="1">
    <source>
        <dbReference type="Pfam" id="PF17389"/>
    </source>
</evidence>
<dbReference type="GO" id="GO:0005975">
    <property type="term" value="P:carbohydrate metabolic process"/>
    <property type="evidence" value="ECO:0007669"/>
    <property type="project" value="InterPro"/>
</dbReference>
<dbReference type="InterPro" id="IPR008928">
    <property type="entry name" value="6-hairpin_glycosidase_sf"/>
</dbReference>
<gene>
    <name evidence="2" type="ORF">BD324DRAFT_604875</name>
</gene>
<feature type="domain" description="Alpha-L-rhamnosidase six-hairpin glycosidase" evidence="1">
    <location>
        <begin position="380"/>
        <end position="711"/>
    </location>
</feature>
<dbReference type="GeneID" id="33555799"/>
<dbReference type="InParanoid" id="A0A1Y1UAK0"/>
<dbReference type="SUPFAM" id="SSF48208">
    <property type="entry name" value="Six-hairpin glycosidases"/>
    <property type="match status" value="1"/>
</dbReference>
<dbReference type="STRING" id="4999.A0A1Y1UAK0"/>
<comment type="caution">
    <text evidence="2">The sequence shown here is derived from an EMBL/GenBank/DDBJ whole genome shotgun (WGS) entry which is preliminary data.</text>
</comment>
<dbReference type="EMBL" id="NBSH01000015">
    <property type="protein sequence ID" value="ORX34105.1"/>
    <property type="molecule type" value="Genomic_DNA"/>
</dbReference>
<dbReference type="InterPro" id="IPR035396">
    <property type="entry name" value="Bac_rhamnosid6H"/>
</dbReference>
<reference evidence="2 3" key="1">
    <citation type="submission" date="2017-03" db="EMBL/GenBank/DDBJ databases">
        <title>Widespread Adenine N6-methylation of Active Genes in Fungi.</title>
        <authorList>
            <consortium name="DOE Joint Genome Institute"/>
            <person name="Mondo S.J."/>
            <person name="Dannebaum R.O."/>
            <person name="Kuo R.C."/>
            <person name="Louie K.B."/>
            <person name="Bewick A.J."/>
            <person name="Labutti K."/>
            <person name="Haridas S."/>
            <person name="Kuo A."/>
            <person name="Salamov A."/>
            <person name="Ahrendt S.R."/>
            <person name="Lau R."/>
            <person name="Bowen B.P."/>
            <person name="Lipzen A."/>
            <person name="Sullivan W."/>
            <person name="Andreopoulos W.B."/>
            <person name="Clum A."/>
            <person name="Lindquist E."/>
            <person name="Daum C."/>
            <person name="Northen T.R."/>
            <person name="Ramamoorthy G."/>
            <person name="Schmitz R.J."/>
            <person name="Gryganskyi A."/>
            <person name="Culley D."/>
            <person name="Magnuson J."/>
            <person name="James T.Y."/>
            <person name="O'Malley M.A."/>
            <person name="Stajich J.E."/>
            <person name="Spatafora J.W."/>
            <person name="Visel A."/>
            <person name="Grigoriev I.V."/>
        </authorList>
    </citation>
    <scope>NUCLEOTIDE SEQUENCE [LARGE SCALE GENOMIC DNA]</scope>
    <source>
        <strain evidence="2 3">NRRL Y-17943</strain>
    </source>
</reference>
<sequence>MDPAPSSQTIAHLNDNWTWVKDWIDAPLKGEAGRLARFQRIVEVEAAALKVPIWVRLSADTRYKLLINGNRVCVGPARGSDRIWFYDTIDLGPFLRTGSNIIEILVLRFFPSENVAEPFGRTARPGLTIYGSIGDENISTGGTDTKWLGGPEDNRYYPQETPWDHFLNTYEETSSRTEEVALSPLKRHRLWNKQGVLSPWFLEPRCIPLAEETPCPFKAIRHSDSGLDIDAWHQLIAGRAPLTLPKGSKHRLELEFQVHSTAFISVTAERPKYSGSKVSLTYSEAYEVLPRPPPGQGFTFKDDRTQREGHGLVGPSDSYFFSGYAGGGDRTESYEPFWWKTFRFIVLEIEVSDEPLTLESLVFTQTTYPMAVVADWKATPLSNKMWDVSIRTMRNCMFDGYSDCPFYEQLQYGEDSRSAMVFHYLLSGDDRLGKQAISAFATSIQPHGLLLARYPAHTKQVITGFSLFWSMQVCDHMLYFNEPDFANRFLPTIDSVFGFFDRQTDPSTGLVANLPRRFWSFIDWNVHWGSSDVPKGFHDNGMPMEGRESGTWSFFTMIYAFTLRRVCTLLQQLGKPQQIAQYTSRADRAVSAIKQYCYDGEFFMDSTVEAHRPENPLSQVSQIWGILCGAIDPSSPDARRILLKAFDPQTEFAVASYVMQHYAFRVLSHTGLYNMFYHRMWDKWRLQLDKNLSTWEEDDVNGRSDCHEWSALHPYEYLTEVAGLKPLAPGWQVVYWNPRWKLYETIVAKVALGHQGVAQVSWRTTESVCEVSLSLPRELRVYSPGVHGNLVDRGVVDRLSLSFPVKD</sequence>
<dbReference type="InterPro" id="IPR012341">
    <property type="entry name" value="6hp_glycosidase-like_sf"/>
</dbReference>
<evidence type="ECO:0000313" key="2">
    <source>
        <dbReference type="EMBL" id="ORX34105.1"/>
    </source>
</evidence>
<dbReference type="PANTHER" id="PTHR34987:SF2">
    <property type="entry name" value="B, PUTATIVE (AFU_ORTHOLOGUE AFUA_7G05040)-RELATED"/>
    <property type="match status" value="1"/>
</dbReference>
<dbReference type="PANTHER" id="PTHR34987">
    <property type="entry name" value="C, PUTATIVE (AFU_ORTHOLOGUE AFUA_3G02880)-RELATED"/>
    <property type="match status" value="1"/>
</dbReference>
<name>A0A1Y1UAK0_9TREE</name>
<organism evidence="2 3">
    <name type="scientific">Kockovaella imperatae</name>
    <dbReference type="NCBI Taxonomy" id="4999"/>
    <lineage>
        <taxon>Eukaryota</taxon>
        <taxon>Fungi</taxon>
        <taxon>Dikarya</taxon>
        <taxon>Basidiomycota</taxon>
        <taxon>Agaricomycotina</taxon>
        <taxon>Tremellomycetes</taxon>
        <taxon>Tremellales</taxon>
        <taxon>Cuniculitremaceae</taxon>
        <taxon>Kockovaella</taxon>
    </lineage>
</organism>
<dbReference type="Pfam" id="PF17389">
    <property type="entry name" value="Bac_rhamnosid6H"/>
    <property type="match status" value="1"/>
</dbReference>
<dbReference type="Gene3D" id="1.50.10.10">
    <property type="match status" value="1"/>
</dbReference>
<dbReference type="Gene3D" id="2.60.120.260">
    <property type="entry name" value="Galactose-binding domain-like"/>
    <property type="match status" value="1"/>
</dbReference>